<dbReference type="InterPro" id="IPR044801">
    <property type="entry name" value="Filamin"/>
</dbReference>
<dbReference type="PANTHER" id="PTHR38537:SF8">
    <property type="entry name" value="FILAMIN-A"/>
    <property type="match status" value="1"/>
</dbReference>
<dbReference type="Pfam" id="PF00630">
    <property type="entry name" value="Filamin"/>
    <property type="match status" value="1"/>
</dbReference>
<comment type="similarity">
    <text evidence="1">Belongs to the filamin family.</text>
</comment>
<proteinExistence type="inferred from homology"/>
<evidence type="ECO:0000256" key="1">
    <source>
        <dbReference type="ARBA" id="ARBA00009238"/>
    </source>
</evidence>
<evidence type="ECO:0000256" key="4">
    <source>
        <dbReference type="SAM" id="MobiDB-lite"/>
    </source>
</evidence>
<feature type="repeat" description="Filamin" evidence="3">
    <location>
        <begin position="149"/>
        <end position="244"/>
    </location>
</feature>
<evidence type="ECO:0000256" key="3">
    <source>
        <dbReference type="PROSITE-ProRule" id="PRU00087"/>
    </source>
</evidence>
<protein>
    <submittedName>
        <fullName evidence="5">Filamin/ABP280 repeat containing protein</fullName>
    </submittedName>
</protein>
<feature type="compositionally biased region" description="Basic and acidic residues" evidence="4">
    <location>
        <begin position="53"/>
        <end position="62"/>
    </location>
</feature>
<dbReference type="InterPro" id="IPR017868">
    <property type="entry name" value="Filamin/ABP280_repeat-like"/>
</dbReference>
<dbReference type="Gene3D" id="2.60.40.10">
    <property type="entry name" value="Immunoglobulins"/>
    <property type="match status" value="1"/>
</dbReference>
<name>A0A131YZ45_RHIAP</name>
<feature type="region of interest" description="Disordered" evidence="4">
    <location>
        <begin position="53"/>
        <end position="90"/>
    </location>
</feature>
<evidence type="ECO:0000256" key="2">
    <source>
        <dbReference type="ARBA" id="ARBA00022737"/>
    </source>
</evidence>
<dbReference type="AlphaFoldDB" id="A0A131YZ45"/>
<sequence length="246" mass="27410">MRPVSPTLVAMRKRDAAQCDSRNNSLQQRESYQKYSYDFWFGYCSSEEGECSRGTEGADRARQPSRHPSMAARRRSDEDVSEEDDVESEDGSCGCSSCEYGSEFIDDGLHDCSLILDSYTSFELVKSSSDVVGGLYYKVRERDDELFAEPTSRPEKCVASGAQLYFGQVGAENRFQVCTKDAGKGPLSVSVLGPNADSVISVSITYCGQDKYTVMYKVIEPGYYIIHIKWAEWPIPDSPVMCEVTA</sequence>
<dbReference type="InterPro" id="IPR013783">
    <property type="entry name" value="Ig-like_fold"/>
</dbReference>
<dbReference type="InterPro" id="IPR001298">
    <property type="entry name" value="Filamin/ABP280_rpt"/>
</dbReference>
<accession>A0A131YZ45</accession>
<dbReference type="EMBL" id="GEDV01004735">
    <property type="protein sequence ID" value="JAP83822.1"/>
    <property type="molecule type" value="Transcribed_RNA"/>
</dbReference>
<keyword evidence="2" id="KW-0677">Repeat</keyword>
<dbReference type="SUPFAM" id="SSF81296">
    <property type="entry name" value="E set domains"/>
    <property type="match status" value="1"/>
</dbReference>
<dbReference type="PROSITE" id="PS50194">
    <property type="entry name" value="FILAMIN_REPEAT"/>
    <property type="match status" value="1"/>
</dbReference>
<dbReference type="GO" id="GO:0030036">
    <property type="term" value="P:actin cytoskeleton organization"/>
    <property type="evidence" value="ECO:0007669"/>
    <property type="project" value="InterPro"/>
</dbReference>
<feature type="compositionally biased region" description="Polar residues" evidence="4">
    <location>
        <begin position="20"/>
        <end position="29"/>
    </location>
</feature>
<feature type="compositionally biased region" description="Acidic residues" evidence="4">
    <location>
        <begin position="79"/>
        <end position="90"/>
    </location>
</feature>
<dbReference type="PANTHER" id="PTHR38537">
    <property type="entry name" value="JITTERBUG, ISOFORM N"/>
    <property type="match status" value="1"/>
</dbReference>
<feature type="region of interest" description="Disordered" evidence="4">
    <location>
        <begin position="1"/>
        <end position="29"/>
    </location>
</feature>
<organism evidence="5">
    <name type="scientific">Rhipicephalus appendiculatus</name>
    <name type="common">Brown ear tick</name>
    <dbReference type="NCBI Taxonomy" id="34631"/>
    <lineage>
        <taxon>Eukaryota</taxon>
        <taxon>Metazoa</taxon>
        <taxon>Ecdysozoa</taxon>
        <taxon>Arthropoda</taxon>
        <taxon>Chelicerata</taxon>
        <taxon>Arachnida</taxon>
        <taxon>Acari</taxon>
        <taxon>Parasitiformes</taxon>
        <taxon>Ixodida</taxon>
        <taxon>Ixodoidea</taxon>
        <taxon>Ixodidae</taxon>
        <taxon>Rhipicephalinae</taxon>
        <taxon>Rhipicephalus</taxon>
        <taxon>Rhipicephalus</taxon>
    </lineage>
</organism>
<dbReference type="InterPro" id="IPR014756">
    <property type="entry name" value="Ig_E-set"/>
</dbReference>
<evidence type="ECO:0000313" key="5">
    <source>
        <dbReference type="EMBL" id="JAP83822.1"/>
    </source>
</evidence>
<dbReference type="SMART" id="SM00557">
    <property type="entry name" value="IG_FLMN"/>
    <property type="match status" value="1"/>
</dbReference>
<reference evidence="5" key="1">
    <citation type="journal article" date="2016" name="Ticks Tick Borne Dis.">
        <title>De novo assembly and annotation of the salivary gland transcriptome of Rhipicephalus appendiculatus male and female ticks during blood feeding.</title>
        <authorList>
            <person name="de Castro M.H."/>
            <person name="de Klerk D."/>
            <person name="Pienaar R."/>
            <person name="Latif A.A."/>
            <person name="Rees D.J."/>
            <person name="Mans B.J."/>
        </authorList>
    </citation>
    <scope>NUCLEOTIDE SEQUENCE</scope>
    <source>
        <tissue evidence="5">Salivary glands</tissue>
    </source>
</reference>
<dbReference type="GO" id="GO:0051015">
    <property type="term" value="F:actin filament binding"/>
    <property type="evidence" value="ECO:0007669"/>
    <property type="project" value="InterPro"/>
</dbReference>